<dbReference type="EMBL" id="LWDD02002825">
    <property type="protein sequence ID" value="KAE8239051.1"/>
    <property type="molecule type" value="Genomic_DNA"/>
</dbReference>
<protein>
    <submittedName>
        <fullName evidence="3">Uncharacterized protein</fullName>
    </submittedName>
</protein>
<dbReference type="Proteomes" id="UP000836402">
    <property type="component" value="Unassembled WGS sequence"/>
</dbReference>
<evidence type="ECO:0000313" key="5">
    <source>
        <dbReference type="Proteomes" id="UP000836402"/>
    </source>
</evidence>
<reference evidence="3" key="1">
    <citation type="submission" date="2016-04" db="EMBL/GenBank/DDBJ databases">
        <authorList>
            <person name="Nguyen H.D."/>
            <person name="Kesanakurti P."/>
            <person name="Cullis J."/>
            <person name="Levesque C.A."/>
            <person name="Hambleton S."/>
        </authorList>
    </citation>
    <scope>NUCLEOTIDE SEQUENCE</scope>
    <source>
        <strain evidence="3">DAOMC 238032</strain>
    </source>
</reference>
<reference evidence="2" key="3">
    <citation type="submission" date="2020-10" db="EMBL/GenBank/DDBJ databases">
        <authorList>
            <person name="Sedaghatjoo S."/>
        </authorList>
    </citation>
    <scope>NUCLEOTIDE SEQUENCE</scope>
    <source>
        <strain evidence="2">AZH3</strain>
    </source>
</reference>
<proteinExistence type="predicted"/>
<feature type="region of interest" description="Disordered" evidence="1">
    <location>
        <begin position="354"/>
        <end position="395"/>
    </location>
</feature>
<feature type="compositionally biased region" description="Polar residues" evidence="1">
    <location>
        <begin position="61"/>
        <end position="73"/>
    </location>
</feature>
<feature type="compositionally biased region" description="Polar residues" evidence="1">
    <location>
        <begin position="124"/>
        <end position="138"/>
    </location>
</feature>
<feature type="compositionally biased region" description="Low complexity" evidence="1">
    <location>
        <begin position="7"/>
        <end position="26"/>
    </location>
</feature>
<dbReference type="AlphaFoldDB" id="A0A177T1W2"/>
<name>A0A177T1W2_9BASI</name>
<gene>
    <name evidence="3" type="ORF">A4X03_0g8716</name>
    <name evidence="2" type="ORF">JKIAZH3_G5455</name>
</gene>
<evidence type="ECO:0000313" key="4">
    <source>
        <dbReference type="Proteomes" id="UP000077671"/>
    </source>
</evidence>
<evidence type="ECO:0000313" key="2">
    <source>
        <dbReference type="EMBL" id="CAD6905573.1"/>
    </source>
</evidence>
<keyword evidence="5" id="KW-1185">Reference proteome</keyword>
<evidence type="ECO:0000256" key="1">
    <source>
        <dbReference type="SAM" id="MobiDB-lite"/>
    </source>
</evidence>
<feature type="compositionally biased region" description="Low complexity" evidence="1">
    <location>
        <begin position="112"/>
        <end position="123"/>
    </location>
</feature>
<evidence type="ECO:0000313" key="3">
    <source>
        <dbReference type="EMBL" id="KAE8239051.1"/>
    </source>
</evidence>
<feature type="region of interest" description="Disordered" evidence="1">
    <location>
        <begin position="1"/>
        <end position="146"/>
    </location>
</feature>
<feature type="region of interest" description="Disordered" evidence="1">
    <location>
        <begin position="278"/>
        <end position="303"/>
    </location>
</feature>
<reference evidence="3" key="2">
    <citation type="journal article" date="2019" name="IMA Fungus">
        <title>Genome sequencing and comparison of five Tilletia species to identify candidate genes for the detection of regulated species infecting wheat.</title>
        <authorList>
            <person name="Nguyen H.D.T."/>
            <person name="Sultana T."/>
            <person name="Kesanakurti P."/>
            <person name="Hambleton S."/>
        </authorList>
    </citation>
    <scope>NUCLEOTIDE SEQUENCE</scope>
    <source>
        <strain evidence="3">DAOMC 238032</strain>
    </source>
</reference>
<accession>A0A177T1W2</accession>
<dbReference type="EMBL" id="CAJHJG010000763">
    <property type="protein sequence ID" value="CAD6905573.1"/>
    <property type="molecule type" value="Genomic_DNA"/>
</dbReference>
<sequence length="395" mass="43370">MSTSFDSRLALTSSRRSLRASGSLESVSRQRSMTENIVLEKPTSRKRSLPASRSMPVVWAESQQQGGEGNSSFLADITCVGSTPTKDMSWLEHRSNSSQSTVLQRSMRNSRRSNSSSSSSSSSTGSFSPWVGSQSCSPSPVLADTARMEPPAPWEQTFDSYDSQQEYLQQHQHQHHERAHSDHIVDHLADLDRSMTLSSDSDEYIETLDYSPAFSAALLPPASLQSPSASYLYLGEPTAPQPPSDPAHLIPGNRGRRVPLAEIPLWYADVRGEAIRRGKHERSSLSNSIDFSSPHVLSDNTSHNIPGSDSYYLSPSQASSQSSFSVGAEQGFGNLSSIAENSGMYDGHQLFVLPDDEQLQVGGSPRRKELRSLRRQSISEQHPYPSKKTIAARGR</sequence>
<organism evidence="3 4">
    <name type="scientific">Tilletia caries</name>
    <name type="common">wheat bunt fungus</name>
    <dbReference type="NCBI Taxonomy" id="13290"/>
    <lineage>
        <taxon>Eukaryota</taxon>
        <taxon>Fungi</taxon>
        <taxon>Dikarya</taxon>
        <taxon>Basidiomycota</taxon>
        <taxon>Ustilaginomycotina</taxon>
        <taxon>Exobasidiomycetes</taxon>
        <taxon>Tilletiales</taxon>
        <taxon>Tilletiaceae</taxon>
        <taxon>Tilletia</taxon>
    </lineage>
</organism>
<dbReference type="Proteomes" id="UP000077671">
    <property type="component" value="Unassembled WGS sequence"/>
</dbReference>
<comment type="caution">
    <text evidence="3">The sequence shown here is derived from an EMBL/GenBank/DDBJ whole genome shotgun (WGS) entry which is preliminary data.</text>
</comment>